<dbReference type="Gene3D" id="1.10.10.60">
    <property type="entry name" value="Homeodomain-like"/>
    <property type="match status" value="1"/>
</dbReference>
<keyword evidence="4" id="KW-0804">Transcription</keyword>
<dbReference type="InterPro" id="IPR037171">
    <property type="entry name" value="NagB/RpiA_transferase-like"/>
</dbReference>
<evidence type="ECO:0000256" key="1">
    <source>
        <dbReference type="ARBA" id="ARBA00010466"/>
    </source>
</evidence>
<dbReference type="PANTHER" id="PTHR34294">
    <property type="entry name" value="TRANSCRIPTIONAL REGULATOR-RELATED"/>
    <property type="match status" value="1"/>
</dbReference>
<dbReference type="GO" id="GO:0030246">
    <property type="term" value="F:carbohydrate binding"/>
    <property type="evidence" value="ECO:0007669"/>
    <property type="project" value="InterPro"/>
</dbReference>
<keyword evidence="3" id="KW-0238">DNA-binding</keyword>
<dbReference type="Proteomes" id="UP000033658">
    <property type="component" value="Unassembled WGS sequence"/>
</dbReference>
<dbReference type="EMBL" id="JYGL01000001">
    <property type="protein sequence ID" value="KJQ59342.1"/>
    <property type="molecule type" value="Genomic_DNA"/>
</dbReference>
<dbReference type="PANTHER" id="PTHR34294:SF1">
    <property type="entry name" value="TRANSCRIPTIONAL REGULATOR LSRR"/>
    <property type="match status" value="1"/>
</dbReference>
<dbReference type="InterPro" id="IPR051054">
    <property type="entry name" value="SorC_transcr_regulators"/>
</dbReference>
<dbReference type="Gene3D" id="3.40.50.1360">
    <property type="match status" value="1"/>
</dbReference>
<protein>
    <submittedName>
        <fullName evidence="6">Sugar-binding regulatory protein</fullName>
    </submittedName>
</protein>
<evidence type="ECO:0000256" key="2">
    <source>
        <dbReference type="ARBA" id="ARBA00023015"/>
    </source>
</evidence>
<accession>A0AAW3H943</accession>
<dbReference type="AlphaFoldDB" id="A0AAW3H943"/>
<keyword evidence="2" id="KW-0805">Transcription regulation</keyword>
<comment type="similarity">
    <text evidence="1">Belongs to the SorC transcriptional regulatory family.</text>
</comment>
<dbReference type="SUPFAM" id="SSF100950">
    <property type="entry name" value="NagB/RpiA/CoA transferase-like"/>
    <property type="match status" value="1"/>
</dbReference>
<dbReference type="InterPro" id="IPR007324">
    <property type="entry name" value="Sugar-bd_dom_put"/>
</dbReference>
<evidence type="ECO:0000256" key="4">
    <source>
        <dbReference type="ARBA" id="ARBA00023163"/>
    </source>
</evidence>
<organism evidence="6 7">
    <name type="scientific">Streptococcus gordonii</name>
    <dbReference type="NCBI Taxonomy" id="1302"/>
    <lineage>
        <taxon>Bacteria</taxon>
        <taxon>Bacillati</taxon>
        <taxon>Bacillota</taxon>
        <taxon>Bacilli</taxon>
        <taxon>Lactobacillales</taxon>
        <taxon>Streptococcaceae</taxon>
        <taxon>Streptococcus</taxon>
    </lineage>
</organism>
<evidence type="ECO:0000256" key="3">
    <source>
        <dbReference type="ARBA" id="ARBA00023125"/>
    </source>
</evidence>
<proteinExistence type="inferred from homology"/>
<name>A0AAW3H943_STRGN</name>
<dbReference type="RefSeq" id="WP_045504318.1">
    <property type="nucleotide sequence ID" value="NZ_JAHZQE010000002.1"/>
</dbReference>
<evidence type="ECO:0000313" key="6">
    <source>
        <dbReference type="EMBL" id="KJQ59342.1"/>
    </source>
</evidence>
<evidence type="ECO:0000313" key="7">
    <source>
        <dbReference type="Proteomes" id="UP000033658"/>
    </source>
</evidence>
<comment type="caution">
    <text evidence="6">The sequence shown here is derived from an EMBL/GenBank/DDBJ whole genome shotgun (WGS) entry which is preliminary data.</text>
</comment>
<dbReference type="GO" id="GO:0003677">
    <property type="term" value="F:DNA binding"/>
    <property type="evidence" value="ECO:0007669"/>
    <property type="project" value="UniProtKB-KW"/>
</dbReference>
<dbReference type="Pfam" id="PF04198">
    <property type="entry name" value="Sugar-bind"/>
    <property type="match status" value="1"/>
</dbReference>
<reference evidence="6 7" key="1">
    <citation type="submission" date="2015-02" db="EMBL/GenBank/DDBJ databases">
        <title>Evolution of amylase-binding proteins of oral streptococcal species.</title>
        <authorList>
            <person name="Haase E.M."/>
        </authorList>
    </citation>
    <scope>NUCLEOTIDE SEQUENCE [LARGE SCALE GENOMIC DNA]</scope>
    <source>
        <strain evidence="6 7">G9B</strain>
    </source>
</reference>
<gene>
    <name evidence="6" type="ORF">TZ86_01195</name>
</gene>
<evidence type="ECO:0000259" key="5">
    <source>
        <dbReference type="Pfam" id="PF04198"/>
    </source>
</evidence>
<feature type="domain" description="Sugar-binding" evidence="5">
    <location>
        <begin position="60"/>
        <end position="313"/>
    </location>
</feature>
<sequence length="321" mass="36272">MRNERKKLLAKLAYLYYIEEKSQAEIAAETGIYRTTVSRMLAEAKKKGIVKIEINNFDTRLFQLEKYVKEKYRLKGIDIVANVPDESTAELEERLGQSAANLLRALLDDHMNVGFSWGKSLSLLVEHLNPRHLKDIHFVPLAGGPSHIHARYHVNTLIYNMASKCHGDCNFINATIIQEKENLAKGILSSKYFEDLKKSWQDLDIAVVGIGGFADENNRQWLDMLTERDFSVLKSEGEVGEICCRFFDKNGKPVYEELQERTIAISLSELKKIPNTLGFAYGSTKVAAILSVLRAGYINHLVTDEETILKVLSLDGDGSFI</sequence>